<dbReference type="RefSeq" id="WP_169418871.1">
    <property type="nucleotide sequence ID" value="NZ_JABBFX010000001.1"/>
</dbReference>
<dbReference type="Proteomes" id="UP000541185">
    <property type="component" value="Unassembled WGS sequence"/>
</dbReference>
<name>A0A848H1S3_9BURK</name>
<dbReference type="EMBL" id="JABBFX010000001">
    <property type="protein sequence ID" value="NML44765.1"/>
    <property type="molecule type" value="Genomic_DNA"/>
</dbReference>
<keyword evidence="1" id="KW-0732">Signal</keyword>
<dbReference type="AlphaFoldDB" id="A0A848H1S3"/>
<reference evidence="2 3" key="1">
    <citation type="submission" date="2020-04" db="EMBL/GenBank/DDBJ databases">
        <title>Ramlibacter sp. G-1-2-2 isolated from soil.</title>
        <authorList>
            <person name="Dahal R.H."/>
        </authorList>
    </citation>
    <scope>NUCLEOTIDE SEQUENCE [LARGE SCALE GENOMIC DNA]</scope>
    <source>
        <strain evidence="2 3">G-1-2-2</strain>
    </source>
</reference>
<proteinExistence type="predicted"/>
<accession>A0A848H1S3</accession>
<comment type="caution">
    <text evidence="2">The sequence shown here is derived from an EMBL/GenBank/DDBJ whole genome shotgun (WGS) entry which is preliminary data.</text>
</comment>
<evidence type="ECO:0000313" key="2">
    <source>
        <dbReference type="EMBL" id="NML44765.1"/>
    </source>
</evidence>
<sequence>MKAVAAIALALLSAVAAAQTQEGKLDRRHLAVEVVPSPEPGASRLVIREKTLELANLPIANAQAYQPSFSGGALLLNAAPTAHHGVYWHAYRVHFHKGALSIVGIEWQDMVPATDGARDQLWTGGSIDLVKGRATLWGRIVDPEDLPAFQRAVEHFRAHHVPEGRTSYPLRLHKAPPLRLADFDLTGPRPFPCAYVDERLHLQWTQAEGCLE</sequence>
<feature type="signal peptide" evidence="1">
    <location>
        <begin position="1"/>
        <end position="18"/>
    </location>
</feature>
<evidence type="ECO:0000256" key="1">
    <source>
        <dbReference type="SAM" id="SignalP"/>
    </source>
</evidence>
<gene>
    <name evidence="2" type="ORF">HHL11_13480</name>
</gene>
<evidence type="ECO:0000313" key="3">
    <source>
        <dbReference type="Proteomes" id="UP000541185"/>
    </source>
</evidence>
<keyword evidence="3" id="KW-1185">Reference proteome</keyword>
<feature type="chain" id="PRO_5032328894" evidence="1">
    <location>
        <begin position="19"/>
        <end position="212"/>
    </location>
</feature>
<organism evidence="2 3">
    <name type="scientific">Ramlibacter agri</name>
    <dbReference type="NCBI Taxonomy" id="2728837"/>
    <lineage>
        <taxon>Bacteria</taxon>
        <taxon>Pseudomonadati</taxon>
        <taxon>Pseudomonadota</taxon>
        <taxon>Betaproteobacteria</taxon>
        <taxon>Burkholderiales</taxon>
        <taxon>Comamonadaceae</taxon>
        <taxon>Ramlibacter</taxon>
    </lineage>
</organism>
<protein>
    <submittedName>
        <fullName evidence="2">Uncharacterized protein</fullName>
    </submittedName>
</protein>